<protein>
    <submittedName>
        <fullName evidence="2">Uncharacterized protein</fullName>
    </submittedName>
</protein>
<dbReference type="AlphaFoldDB" id="A0A6M3KH55"/>
<reference evidence="2" key="1">
    <citation type="submission" date="2020-03" db="EMBL/GenBank/DDBJ databases">
        <title>The deep terrestrial virosphere.</title>
        <authorList>
            <person name="Holmfeldt K."/>
            <person name="Nilsson E."/>
            <person name="Simone D."/>
            <person name="Lopez-Fernandez M."/>
            <person name="Wu X."/>
            <person name="de Brujin I."/>
            <person name="Lundin D."/>
            <person name="Andersson A."/>
            <person name="Bertilsson S."/>
            <person name="Dopson M."/>
        </authorList>
    </citation>
    <scope>NUCLEOTIDE SEQUENCE</scope>
    <source>
        <strain evidence="2">MM415A00639</strain>
        <strain evidence="1">MM415B00913</strain>
    </source>
</reference>
<dbReference type="InterPro" id="IPR013783">
    <property type="entry name" value="Ig-like_fold"/>
</dbReference>
<dbReference type="Gene3D" id="2.60.40.10">
    <property type="entry name" value="Immunoglobulins"/>
    <property type="match status" value="1"/>
</dbReference>
<gene>
    <name evidence="2" type="ORF">MM415A00639_0013</name>
    <name evidence="1" type="ORF">MM415B00913_0014</name>
</gene>
<name>A0A6M3KH55_9ZZZZ</name>
<evidence type="ECO:0000313" key="2">
    <source>
        <dbReference type="EMBL" id="QJA80828.1"/>
    </source>
</evidence>
<dbReference type="EMBL" id="MT142437">
    <property type="protein sequence ID" value="QJA80828.1"/>
    <property type="molecule type" value="Genomic_DNA"/>
</dbReference>
<proteinExistence type="predicted"/>
<evidence type="ECO:0000313" key="1">
    <source>
        <dbReference type="EMBL" id="QJA61616.1"/>
    </source>
</evidence>
<accession>A0A6M3KH55</accession>
<dbReference type="EMBL" id="MT141447">
    <property type="protein sequence ID" value="QJA61616.1"/>
    <property type="molecule type" value="Genomic_DNA"/>
</dbReference>
<organism evidence="2">
    <name type="scientific">viral metagenome</name>
    <dbReference type="NCBI Taxonomy" id="1070528"/>
    <lineage>
        <taxon>unclassified sequences</taxon>
        <taxon>metagenomes</taxon>
        <taxon>organismal metagenomes</taxon>
    </lineage>
</organism>
<sequence>MNYQKDIAAKFRYIALNSAIGLVDLNATFIKPDGSEVPVAPLVLSEIGAGLYECSYTPDVLGDWTLKITGTTTNDKAIKSFKVVERVDADSYDAIMIIDGKVDVIDGKIDTIDGIVDGLATDITAIKGAGFNTVTDSLKAISEQIAPGGYCG</sequence>